<dbReference type="VEuPathDB" id="FungiDB:BTJ68_15277"/>
<dbReference type="OrthoDB" id="2320332at2759"/>
<sequence>MVNMHCAYTEAINPSGASPILSRDQVWRGLQRKIRKAQDFVPVIEGTDVLEEKENEVTRVAHFKGAEGKPGHQVKEICKSYYPTKGYADQSPTHRSISGNQRALITNTVSDGPGLTEHDYHMTYTFEWRYPDVQEGSDEHKKLQKQHVDMAKMAVHSSIEALRRMASASELD</sequence>
<accession>A0A1Z5SLM4</accession>
<evidence type="ECO:0000313" key="2">
    <source>
        <dbReference type="Proteomes" id="UP000194280"/>
    </source>
</evidence>
<proteinExistence type="predicted"/>
<dbReference type="STRING" id="1157616.A0A1Z5SLM4"/>
<dbReference type="EMBL" id="MUNK01000461">
    <property type="protein sequence ID" value="OTA19535.1"/>
    <property type="molecule type" value="Genomic_DNA"/>
</dbReference>
<dbReference type="InterPro" id="IPR023393">
    <property type="entry name" value="START-like_dom_sf"/>
</dbReference>
<protein>
    <submittedName>
        <fullName evidence="1">Uncharacterized protein</fullName>
    </submittedName>
</protein>
<name>A0A1Z5SLM4_HORWE</name>
<reference evidence="1 2" key="1">
    <citation type="submission" date="2017-01" db="EMBL/GenBank/DDBJ databases">
        <title>The recent genome duplication of the halophilic yeast Hortaea werneckii: insights from long-read sequencing.</title>
        <authorList>
            <person name="Sinha S."/>
            <person name="Flibotte S."/>
            <person name="Neira M."/>
            <person name="Lenassi M."/>
            <person name="Gostincar C."/>
            <person name="Stajich J.E."/>
            <person name="Nislow C.E."/>
        </authorList>
    </citation>
    <scope>NUCLEOTIDE SEQUENCE [LARGE SCALE GENOMIC DNA]</scope>
    <source>
        <strain evidence="1 2">EXF-2000</strain>
    </source>
</reference>
<gene>
    <name evidence="1" type="ORF">BTJ68_15277</name>
</gene>
<dbReference type="AlphaFoldDB" id="A0A1Z5SLM4"/>
<dbReference type="Proteomes" id="UP000194280">
    <property type="component" value="Unassembled WGS sequence"/>
</dbReference>
<dbReference type="Pfam" id="PF08982">
    <property type="entry name" value="AtaL"/>
    <property type="match status" value="1"/>
</dbReference>
<dbReference type="SUPFAM" id="SSF55961">
    <property type="entry name" value="Bet v1-like"/>
    <property type="match status" value="1"/>
</dbReference>
<comment type="caution">
    <text evidence="1">The sequence shown here is derived from an EMBL/GenBank/DDBJ whole genome shotgun (WGS) entry which is preliminary data.</text>
</comment>
<keyword evidence="2" id="KW-1185">Reference proteome</keyword>
<dbReference type="InParanoid" id="A0A1Z5SLM4"/>
<dbReference type="InterPro" id="IPR015075">
    <property type="entry name" value="AtaL"/>
</dbReference>
<evidence type="ECO:0000313" key="1">
    <source>
        <dbReference type="EMBL" id="OTA19535.1"/>
    </source>
</evidence>
<dbReference type="Gene3D" id="3.30.530.20">
    <property type="match status" value="1"/>
</dbReference>
<organism evidence="1 2">
    <name type="scientific">Hortaea werneckii EXF-2000</name>
    <dbReference type="NCBI Taxonomy" id="1157616"/>
    <lineage>
        <taxon>Eukaryota</taxon>
        <taxon>Fungi</taxon>
        <taxon>Dikarya</taxon>
        <taxon>Ascomycota</taxon>
        <taxon>Pezizomycotina</taxon>
        <taxon>Dothideomycetes</taxon>
        <taxon>Dothideomycetidae</taxon>
        <taxon>Mycosphaerellales</taxon>
        <taxon>Teratosphaeriaceae</taxon>
        <taxon>Hortaea</taxon>
    </lineage>
</organism>